<dbReference type="InterPro" id="IPR008257">
    <property type="entry name" value="Pept_M19"/>
</dbReference>
<dbReference type="PANTHER" id="PTHR10443:SF12">
    <property type="entry name" value="DIPEPTIDASE"/>
    <property type="match status" value="1"/>
</dbReference>
<organism evidence="1 2">
    <name type="scientific">Thermoactinomyces mirandus</name>
    <dbReference type="NCBI Taxonomy" id="2756294"/>
    <lineage>
        <taxon>Bacteria</taxon>
        <taxon>Bacillati</taxon>
        <taxon>Bacillota</taxon>
        <taxon>Bacilli</taxon>
        <taxon>Bacillales</taxon>
        <taxon>Thermoactinomycetaceae</taxon>
        <taxon>Thermoactinomyces</taxon>
    </lineage>
</organism>
<dbReference type="Gene3D" id="3.20.20.140">
    <property type="entry name" value="Metal-dependent hydrolases"/>
    <property type="match status" value="1"/>
</dbReference>
<protein>
    <submittedName>
        <fullName evidence="1">Membrane dipeptidase</fullName>
    </submittedName>
</protein>
<dbReference type="Pfam" id="PF01244">
    <property type="entry name" value="Peptidase_M19"/>
    <property type="match status" value="1"/>
</dbReference>
<proteinExistence type="predicted"/>
<dbReference type="RefSeq" id="WP_181742195.1">
    <property type="nucleotide sequence ID" value="NZ_JACEOL010000066.1"/>
</dbReference>
<name>A0A7W1XV24_9BACL</name>
<dbReference type="GO" id="GO:0070573">
    <property type="term" value="F:metallodipeptidase activity"/>
    <property type="evidence" value="ECO:0007669"/>
    <property type="project" value="InterPro"/>
</dbReference>
<comment type="caution">
    <text evidence="1">The sequence shown here is derived from an EMBL/GenBank/DDBJ whole genome shotgun (WGS) entry which is preliminary data.</text>
</comment>
<dbReference type="SUPFAM" id="SSF51556">
    <property type="entry name" value="Metallo-dependent hydrolases"/>
    <property type="match status" value="1"/>
</dbReference>
<dbReference type="AlphaFoldDB" id="A0A7W1XV24"/>
<sequence>MQWLDEHCDVLSKMWENLSEHLFYDANSKLDSSYHKLREAAVALQVFAIWVPESVPRAERLSVALKQADLFYEQIIQQRKQVHLVDTKSQLKKCSQNRMGAILTMEGADALQGELENLRLFFRLGVRQLGLTWNYANEAADGIEEDRNGGLTLFGKKLIAEMERLGIILDVSHLSVRGFWEVIGTNLPILASHSNCLSITPHKRNLDDEQIRAIINKQGLIGITFVPSFVCQPSHKATVDHILRHIEHVCSLGGENHLCFGSDFDGIENKIKNLRNYKEIYHLKNALLQHYPESMVKKWAWDNGFEFYLKHLPS</sequence>
<evidence type="ECO:0000313" key="1">
    <source>
        <dbReference type="EMBL" id="MBA4603721.1"/>
    </source>
</evidence>
<dbReference type="CDD" id="cd01301">
    <property type="entry name" value="rDP_like"/>
    <property type="match status" value="1"/>
</dbReference>
<dbReference type="PANTHER" id="PTHR10443">
    <property type="entry name" value="MICROSOMAL DIPEPTIDASE"/>
    <property type="match status" value="1"/>
</dbReference>
<dbReference type="GO" id="GO:0006508">
    <property type="term" value="P:proteolysis"/>
    <property type="evidence" value="ECO:0007669"/>
    <property type="project" value="InterPro"/>
</dbReference>
<dbReference type="Proteomes" id="UP000538292">
    <property type="component" value="Unassembled WGS sequence"/>
</dbReference>
<evidence type="ECO:0000313" key="2">
    <source>
        <dbReference type="Proteomes" id="UP000538292"/>
    </source>
</evidence>
<accession>A0A7W1XV24</accession>
<dbReference type="EMBL" id="JACEOL010000066">
    <property type="protein sequence ID" value="MBA4603721.1"/>
    <property type="molecule type" value="Genomic_DNA"/>
</dbReference>
<keyword evidence="2" id="KW-1185">Reference proteome</keyword>
<dbReference type="PROSITE" id="PS51365">
    <property type="entry name" value="RENAL_DIPEPTIDASE_2"/>
    <property type="match status" value="1"/>
</dbReference>
<gene>
    <name evidence="1" type="ORF">H2C83_15745</name>
</gene>
<dbReference type="InterPro" id="IPR032466">
    <property type="entry name" value="Metal_Hydrolase"/>
</dbReference>
<reference evidence="1 2" key="1">
    <citation type="submission" date="2020-07" db="EMBL/GenBank/DDBJ databases">
        <title>Thermoactinomyces phylogeny.</title>
        <authorList>
            <person name="Dunlap C."/>
        </authorList>
    </citation>
    <scope>NUCLEOTIDE SEQUENCE [LARGE SCALE GENOMIC DNA]</scope>
    <source>
        <strain evidence="1 2">AMNI-1</strain>
    </source>
</reference>